<dbReference type="EMBL" id="BARW01036120">
    <property type="protein sequence ID" value="GAJ24633.1"/>
    <property type="molecule type" value="Genomic_DNA"/>
</dbReference>
<comment type="caution">
    <text evidence="5">The sequence shown here is derived from an EMBL/GenBank/DDBJ whole genome shotgun (WGS) entry which is preliminary data.</text>
</comment>
<evidence type="ECO:0000256" key="1">
    <source>
        <dbReference type="ARBA" id="ARBA00009902"/>
    </source>
</evidence>
<dbReference type="SUPFAM" id="SSF75005">
    <property type="entry name" value="Arabinanase/levansucrase/invertase"/>
    <property type="match status" value="1"/>
</dbReference>
<reference evidence="5" key="1">
    <citation type="journal article" date="2014" name="Front. Microbiol.">
        <title>High frequency of phylogenetically diverse reductive dehalogenase-homologous genes in deep subseafloor sedimentary metagenomes.</title>
        <authorList>
            <person name="Kawai M."/>
            <person name="Futagami T."/>
            <person name="Toyoda A."/>
            <person name="Takaki Y."/>
            <person name="Nishi S."/>
            <person name="Hori S."/>
            <person name="Arai W."/>
            <person name="Tsubouchi T."/>
            <person name="Morono Y."/>
            <person name="Uchiyama I."/>
            <person name="Ito T."/>
            <person name="Fujiyama A."/>
            <person name="Inagaki F."/>
            <person name="Takami H."/>
        </authorList>
    </citation>
    <scope>NUCLEOTIDE SEQUENCE</scope>
    <source>
        <strain evidence="5">Expedition CK06-06</strain>
    </source>
</reference>
<dbReference type="SMART" id="SM00640">
    <property type="entry name" value="Glyco_32"/>
    <property type="match status" value="1"/>
</dbReference>
<feature type="non-terminal residue" evidence="5">
    <location>
        <position position="1"/>
    </location>
</feature>
<dbReference type="InterPro" id="IPR023296">
    <property type="entry name" value="Glyco_hydro_beta-prop_sf"/>
</dbReference>
<feature type="non-terminal residue" evidence="5">
    <location>
        <position position="217"/>
    </location>
</feature>
<dbReference type="InterPro" id="IPR001362">
    <property type="entry name" value="Glyco_hydro_32"/>
</dbReference>
<gene>
    <name evidence="5" type="ORF">S12H4_56158</name>
</gene>
<dbReference type="PANTHER" id="PTHR42800">
    <property type="entry name" value="EXOINULINASE INUD (AFU_ORTHOLOGUE AFUA_5G00480)"/>
    <property type="match status" value="1"/>
</dbReference>
<keyword evidence="2" id="KW-0378">Hydrolase</keyword>
<evidence type="ECO:0000256" key="3">
    <source>
        <dbReference type="ARBA" id="ARBA00023295"/>
    </source>
</evidence>
<keyword evidence="3" id="KW-0326">Glycosidase</keyword>
<feature type="domain" description="Glycosyl hydrolase family 32 N-terminal" evidence="4">
    <location>
        <begin position="25"/>
        <end position="212"/>
    </location>
</feature>
<accession>X1V4C1</accession>
<sequence>GDSLVSKKSIPAQNELDDPLRPQFHYTADSNFLSDPNGLVYYNGDYHLFHQYNPYDIRSGVPQHWAHAVSKDLVHWQRLAIAIYPHGGGNIWSGSAVVDKNNTSGLQTGVDPPIVAFYTWHKDFTQRMTYSNDGGKTWEEFEDNPVVEHIYGNNRDPKVFWHEPSGQWIMILYVQKFEIFVSDNLKEWTNSVSMELKDFHECPDFFELPVDGNTEDP</sequence>
<dbReference type="Pfam" id="PF00251">
    <property type="entry name" value="Glyco_hydro_32N"/>
    <property type="match status" value="1"/>
</dbReference>
<comment type="similarity">
    <text evidence="1">Belongs to the glycosyl hydrolase 32 family.</text>
</comment>
<dbReference type="GO" id="GO:0005987">
    <property type="term" value="P:sucrose catabolic process"/>
    <property type="evidence" value="ECO:0007669"/>
    <property type="project" value="TreeGrafter"/>
</dbReference>
<evidence type="ECO:0000256" key="2">
    <source>
        <dbReference type="ARBA" id="ARBA00022801"/>
    </source>
</evidence>
<dbReference type="AlphaFoldDB" id="X1V4C1"/>
<dbReference type="CDD" id="cd18622">
    <property type="entry name" value="GH32_Inu-like"/>
    <property type="match status" value="1"/>
</dbReference>
<organism evidence="5">
    <name type="scientific">marine sediment metagenome</name>
    <dbReference type="NCBI Taxonomy" id="412755"/>
    <lineage>
        <taxon>unclassified sequences</taxon>
        <taxon>metagenomes</taxon>
        <taxon>ecological metagenomes</taxon>
    </lineage>
</organism>
<dbReference type="Gene3D" id="2.115.10.20">
    <property type="entry name" value="Glycosyl hydrolase domain, family 43"/>
    <property type="match status" value="1"/>
</dbReference>
<dbReference type="InterPro" id="IPR013148">
    <property type="entry name" value="Glyco_hydro_32_N"/>
</dbReference>
<protein>
    <recommendedName>
        <fullName evidence="4">Glycosyl hydrolase family 32 N-terminal domain-containing protein</fullName>
    </recommendedName>
</protein>
<dbReference type="GO" id="GO:0005737">
    <property type="term" value="C:cytoplasm"/>
    <property type="evidence" value="ECO:0007669"/>
    <property type="project" value="TreeGrafter"/>
</dbReference>
<evidence type="ECO:0000313" key="5">
    <source>
        <dbReference type="EMBL" id="GAJ24633.1"/>
    </source>
</evidence>
<evidence type="ECO:0000259" key="4">
    <source>
        <dbReference type="Pfam" id="PF00251"/>
    </source>
</evidence>
<dbReference type="GO" id="GO:0004575">
    <property type="term" value="F:sucrose alpha-glucosidase activity"/>
    <property type="evidence" value="ECO:0007669"/>
    <property type="project" value="TreeGrafter"/>
</dbReference>
<name>X1V4C1_9ZZZZ</name>
<proteinExistence type="inferred from homology"/>
<dbReference type="PANTHER" id="PTHR42800:SF1">
    <property type="entry name" value="EXOINULINASE INUD (AFU_ORTHOLOGUE AFUA_5G00480)"/>
    <property type="match status" value="1"/>
</dbReference>